<organism evidence="1 2">
    <name type="scientific">Clostridium tepidiprofundi DSM 19306</name>
    <dbReference type="NCBI Taxonomy" id="1121338"/>
    <lineage>
        <taxon>Bacteria</taxon>
        <taxon>Bacillati</taxon>
        <taxon>Bacillota</taxon>
        <taxon>Clostridia</taxon>
        <taxon>Eubacteriales</taxon>
        <taxon>Clostridiaceae</taxon>
        <taxon>Clostridium</taxon>
    </lineage>
</organism>
<dbReference type="SUPFAM" id="SSF69318">
    <property type="entry name" value="Integrin alpha N-terminal domain"/>
    <property type="match status" value="1"/>
</dbReference>
<keyword evidence="2" id="KW-1185">Reference proteome</keyword>
<proteinExistence type="predicted"/>
<dbReference type="STRING" id="1121338.CLTEP_26010"/>
<evidence type="ECO:0000313" key="1">
    <source>
        <dbReference type="EMBL" id="KYH30513.1"/>
    </source>
</evidence>
<accession>A0A151ASG1</accession>
<name>A0A151ASG1_9CLOT</name>
<dbReference type="PATRIC" id="fig|1121338.3.peg.2703"/>
<dbReference type="Proteomes" id="UP000075531">
    <property type="component" value="Unassembled WGS sequence"/>
</dbReference>
<gene>
    <name evidence="1" type="ORF">CLTEP_26010</name>
</gene>
<dbReference type="RefSeq" id="WP_066827344.1">
    <property type="nucleotide sequence ID" value="NZ_LTBA01000069.1"/>
</dbReference>
<reference evidence="1 2" key="1">
    <citation type="submission" date="2016-02" db="EMBL/GenBank/DDBJ databases">
        <title>Genome sequence of Clostridium tepidiprofundi DSM 19306.</title>
        <authorList>
            <person name="Poehlein A."/>
            <person name="Daniel R."/>
        </authorList>
    </citation>
    <scope>NUCLEOTIDE SEQUENCE [LARGE SCALE GENOMIC DNA]</scope>
    <source>
        <strain evidence="1 2">DSM 19306</strain>
    </source>
</reference>
<protein>
    <recommendedName>
        <fullName evidence="3">FG-GAP repeat protein</fullName>
    </recommendedName>
</protein>
<comment type="caution">
    <text evidence="1">The sequence shown here is derived from an EMBL/GenBank/DDBJ whole genome shotgun (WGS) entry which is preliminary data.</text>
</comment>
<dbReference type="InterPro" id="IPR028994">
    <property type="entry name" value="Integrin_alpha_N"/>
</dbReference>
<evidence type="ECO:0000313" key="2">
    <source>
        <dbReference type="Proteomes" id="UP000075531"/>
    </source>
</evidence>
<dbReference type="OrthoDB" id="1935191at2"/>
<dbReference type="AlphaFoldDB" id="A0A151ASG1"/>
<sequence length="305" mass="35951">MKVKKKYIFSIILIVALILIFINTHSKTSTIPTFSIIDKTQLVKVDMTGDGYKDILYITSEHNNYYVQIKTKNKNIELKPSKKHYSLGKYYSYWQMRTNLKDITGDNIPEIFIQSSLNNKPIQAIFVKKNKTFENIFYSSNNILGFLYNSNDFISANYINGKIHAQKCMFIDNNIKSYKYNMPNTYMGLNIILDFIDYVENIQYYDFNDHSRAFCDTIDKNSLKIFSKLKKEKTTLTFQDAIFMPIKNNSHKNNSKNNIKWILNFRGNSKDNYIKNYTFTLYLTHCSNKEILVYKISNIECKNKD</sequence>
<dbReference type="EMBL" id="LTBA01000069">
    <property type="protein sequence ID" value="KYH30513.1"/>
    <property type="molecule type" value="Genomic_DNA"/>
</dbReference>
<evidence type="ECO:0008006" key="3">
    <source>
        <dbReference type="Google" id="ProtNLM"/>
    </source>
</evidence>